<feature type="transmembrane region" description="Helical" evidence="1">
    <location>
        <begin position="12"/>
        <end position="32"/>
    </location>
</feature>
<feature type="transmembrane region" description="Helical" evidence="1">
    <location>
        <begin position="73"/>
        <end position="91"/>
    </location>
</feature>
<dbReference type="Pfam" id="PF04982">
    <property type="entry name" value="TM_HPP"/>
    <property type="match status" value="1"/>
</dbReference>
<reference evidence="3 4" key="1">
    <citation type="journal article" date="2015" name="Genome Biol. Evol.">
        <title>Phylogenomic analyses indicate that early fungi evolved digesting cell walls of algal ancestors of land plants.</title>
        <authorList>
            <person name="Chang Y."/>
            <person name="Wang S."/>
            <person name="Sekimoto S."/>
            <person name="Aerts A.L."/>
            <person name="Choi C."/>
            <person name="Clum A."/>
            <person name="LaButti K.M."/>
            <person name="Lindquist E.A."/>
            <person name="Yee Ngan C."/>
            <person name="Ohm R.A."/>
            <person name="Salamov A.A."/>
            <person name="Grigoriev I.V."/>
            <person name="Spatafora J.W."/>
            <person name="Berbee M.L."/>
        </authorList>
    </citation>
    <scope>NUCLEOTIDE SEQUENCE [LARGE SCALE GENOMIC DNA]</scope>
    <source>
        <strain evidence="3 4">NRRL 1564</strain>
    </source>
</reference>
<feature type="domain" description="HPP transmembrane region" evidence="2">
    <location>
        <begin position="15"/>
        <end position="171"/>
    </location>
</feature>
<feature type="transmembrane region" description="Helical" evidence="1">
    <location>
        <begin position="44"/>
        <end position="67"/>
    </location>
</feature>
<evidence type="ECO:0000313" key="4">
    <source>
        <dbReference type="Proteomes" id="UP000242474"/>
    </source>
</evidence>
<feature type="transmembrane region" description="Helical" evidence="1">
    <location>
        <begin position="103"/>
        <end position="122"/>
    </location>
</feature>
<dbReference type="PANTHER" id="PTHR33741">
    <property type="entry name" value="TRANSMEMBRANE PROTEIN DDB_G0269096-RELATED"/>
    <property type="match status" value="1"/>
</dbReference>
<feature type="non-terminal residue" evidence="3">
    <location>
        <position position="177"/>
    </location>
</feature>
<keyword evidence="1" id="KW-0812">Transmembrane</keyword>
<feature type="transmembrane region" description="Helical" evidence="1">
    <location>
        <begin position="142"/>
        <end position="163"/>
    </location>
</feature>
<dbReference type="Proteomes" id="UP000242474">
    <property type="component" value="Unassembled WGS sequence"/>
</dbReference>
<keyword evidence="1" id="KW-0472">Membrane</keyword>
<proteinExistence type="predicted"/>
<dbReference type="OrthoDB" id="2016548at2759"/>
<feature type="non-terminal residue" evidence="3">
    <location>
        <position position="1"/>
    </location>
</feature>
<evidence type="ECO:0000313" key="3">
    <source>
        <dbReference type="EMBL" id="PIA17297.1"/>
    </source>
</evidence>
<sequence length="177" mass="19391">YRGKIEPPPPMLIWSLFSGFTSFIGIMILGLITKYGAAIKDHNLPFAIAPAGASAVLIFAVPASPLAQPRNVIVGHIIAALIGTFMHALFLNVADSFRWMPAALSVGISIWLMGLTNCYHPPAGATAFIGGYFTPEIKAVGWWYPLYPVLPVCLIMVFTGVILNNFYRVYPVYWFTP</sequence>
<keyword evidence="1" id="KW-1133">Transmembrane helix</keyword>
<dbReference type="PANTHER" id="PTHR33741:SF5">
    <property type="entry name" value="TRANSMEMBRANE PROTEIN DDB_G0269096-RELATED"/>
    <property type="match status" value="1"/>
</dbReference>
<evidence type="ECO:0000259" key="2">
    <source>
        <dbReference type="Pfam" id="PF04982"/>
    </source>
</evidence>
<dbReference type="AlphaFoldDB" id="A0A2G5BF06"/>
<protein>
    <submittedName>
        <fullName evidence="3">HPP-domain-containing protein</fullName>
    </submittedName>
</protein>
<dbReference type="EMBL" id="KZ303495">
    <property type="protein sequence ID" value="PIA17297.1"/>
    <property type="molecule type" value="Genomic_DNA"/>
</dbReference>
<dbReference type="STRING" id="763665.A0A2G5BF06"/>
<dbReference type="InterPro" id="IPR058581">
    <property type="entry name" value="TM_HPP"/>
</dbReference>
<gene>
    <name evidence="3" type="ORF">COEREDRAFT_24367</name>
</gene>
<accession>A0A2G5BF06</accession>
<name>A0A2G5BF06_COERN</name>
<evidence type="ECO:0000256" key="1">
    <source>
        <dbReference type="SAM" id="Phobius"/>
    </source>
</evidence>
<organism evidence="3 4">
    <name type="scientific">Coemansia reversa (strain ATCC 12441 / NRRL 1564)</name>
    <dbReference type="NCBI Taxonomy" id="763665"/>
    <lineage>
        <taxon>Eukaryota</taxon>
        <taxon>Fungi</taxon>
        <taxon>Fungi incertae sedis</taxon>
        <taxon>Zoopagomycota</taxon>
        <taxon>Kickxellomycotina</taxon>
        <taxon>Kickxellomycetes</taxon>
        <taxon>Kickxellales</taxon>
        <taxon>Kickxellaceae</taxon>
        <taxon>Coemansia</taxon>
    </lineage>
</organism>
<dbReference type="InterPro" id="IPR007065">
    <property type="entry name" value="HPP"/>
</dbReference>
<keyword evidence="4" id="KW-1185">Reference proteome</keyword>